<evidence type="ECO:0000256" key="3">
    <source>
        <dbReference type="ARBA" id="ARBA00022840"/>
    </source>
</evidence>
<dbReference type="SUPFAM" id="SSF54211">
    <property type="entry name" value="Ribosomal protein S5 domain 2-like"/>
    <property type="match status" value="1"/>
</dbReference>
<reference evidence="6 7" key="1">
    <citation type="submission" date="2020-02" db="EMBL/GenBank/DDBJ databases">
        <title>Acidophilic actinobacteria isolated from forest soil.</title>
        <authorList>
            <person name="Golinska P."/>
        </authorList>
    </citation>
    <scope>NUCLEOTIDE SEQUENCE [LARGE SCALE GENOMIC DNA]</scope>
    <source>
        <strain evidence="6 7">NL8</strain>
    </source>
</reference>
<evidence type="ECO:0000256" key="5">
    <source>
        <dbReference type="SAM" id="MobiDB-lite"/>
    </source>
</evidence>
<keyword evidence="4" id="KW-0143">Chaperone</keyword>
<keyword evidence="7" id="KW-1185">Reference proteome</keyword>
<dbReference type="Gene3D" id="3.30.230.80">
    <property type="match status" value="1"/>
</dbReference>
<evidence type="ECO:0000313" key="6">
    <source>
        <dbReference type="EMBL" id="MBS2547901.1"/>
    </source>
</evidence>
<gene>
    <name evidence="6" type="ORF">KGQ19_13600</name>
</gene>
<feature type="region of interest" description="Disordered" evidence="5">
    <location>
        <begin position="1"/>
        <end position="22"/>
    </location>
</feature>
<dbReference type="NCBIfam" id="NF010683">
    <property type="entry name" value="PRK14083.1"/>
    <property type="match status" value="1"/>
</dbReference>
<evidence type="ECO:0000256" key="1">
    <source>
        <dbReference type="ARBA" id="ARBA00008239"/>
    </source>
</evidence>
<accession>A0ABS5KPD2</accession>
<dbReference type="Gene3D" id="3.30.565.10">
    <property type="entry name" value="Histidine kinase-like ATPase, C-terminal domain"/>
    <property type="match status" value="1"/>
</dbReference>
<dbReference type="PANTHER" id="PTHR11528">
    <property type="entry name" value="HEAT SHOCK PROTEIN 90 FAMILY MEMBER"/>
    <property type="match status" value="1"/>
</dbReference>
<dbReference type="InterPro" id="IPR020568">
    <property type="entry name" value="Ribosomal_Su5_D2-typ_SF"/>
</dbReference>
<organism evidence="6 7">
    <name type="scientific">Catenulispora pinistramenti</name>
    <dbReference type="NCBI Taxonomy" id="2705254"/>
    <lineage>
        <taxon>Bacteria</taxon>
        <taxon>Bacillati</taxon>
        <taxon>Actinomycetota</taxon>
        <taxon>Actinomycetes</taxon>
        <taxon>Catenulisporales</taxon>
        <taxon>Catenulisporaceae</taxon>
        <taxon>Catenulispora</taxon>
    </lineage>
</organism>
<keyword evidence="2" id="KW-0547">Nucleotide-binding</keyword>
<dbReference type="InterPro" id="IPR020575">
    <property type="entry name" value="Hsp90_N"/>
</dbReference>
<comment type="caution">
    <text evidence="6">The sequence shown here is derived from an EMBL/GenBank/DDBJ whole genome shotgun (WGS) entry which is preliminary data.</text>
</comment>
<feature type="compositionally biased region" description="Low complexity" evidence="5">
    <location>
        <begin position="10"/>
        <end position="19"/>
    </location>
</feature>
<name>A0ABS5KPD2_9ACTN</name>
<protein>
    <submittedName>
        <fullName evidence="6">HSP90 family protein</fullName>
    </submittedName>
</protein>
<dbReference type="SUPFAM" id="SSF55874">
    <property type="entry name" value="ATPase domain of HSP90 chaperone/DNA topoisomerase II/histidine kinase"/>
    <property type="match status" value="1"/>
</dbReference>
<proteinExistence type="inferred from homology"/>
<comment type="similarity">
    <text evidence="1">Belongs to the heat shock protein 90 family.</text>
</comment>
<evidence type="ECO:0000313" key="7">
    <source>
        <dbReference type="Proteomes" id="UP000730482"/>
    </source>
</evidence>
<dbReference type="InterPro" id="IPR001404">
    <property type="entry name" value="Hsp90_fam"/>
</dbReference>
<dbReference type="PIRSF" id="PIRSF002583">
    <property type="entry name" value="Hsp90"/>
    <property type="match status" value="1"/>
</dbReference>
<evidence type="ECO:0000256" key="4">
    <source>
        <dbReference type="ARBA" id="ARBA00023186"/>
    </source>
</evidence>
<dbReference type="PRINTS" id="PR00775">
    <property type="entry name" value="HEATSHOCK90"/>
</dbReference>
<keyword evidence="3" id="KW-0067">ATP-binding</keyword>
<evidence type="ECO:0000256" key="2">
    <source>
        <dbReference type="ARBA" id="ARBA00022741"/>
    </source>
</evidence>
<dbReference type="InterPro" id="IPR036890">
    <property type="entry name" value="HATPase_C_sf"/>
</dbReference>
<sequence length="666" mass="70938">MSSSEKPLVSKSASAASDAGGRGLPSVHAFQVDLRGIVDLLSHHLYSSPRVFVRELLQNAVDAITARRVVDPGAPAVVHVIADGAQVQVRDSGIGLTEDEVHRFLATIGRSSKRGVAGVVGVAGAAGVADGAVFGDGLGGFGDAESLLERGRGDFLGRFGIGLLACFVVADEISVVTKSAVDVAAPAVEWRGAADGHYDIRILAPEESPAQPGTTVTLKPSPGKEFWFQAPRVVELARDFGSLLPYETVLEDEAGYTYRITETPPVWDREYPSPGTRYEALAAYCQDILGFAPLDIIELNIPLLGIKGAAYILPTAATTSEQGGHRVHIKGMLLTDQARGLLPDWAFFVRCVIDTDALRPTASREALYEDDRLAAVREALGDRVRDWLAGLAATDPPRLNRLLAVHYLGVKALARFDDDLFALTLPWLPFETTAGRMPLTAFADQHRVVHLTAGDEEFQQVSQIAAAAGLGVVNGGYTYDADLVRKLPRALPGVTVVDLDPETIAAHLDTVDPAEELAAGPLLATARRVLDTLDCDAALRAYHPVTIPALLLDGREARHERARVDAEAEAAADGDDLWAGILGALRSVGPRARLVLNHRSPLIQGLIELEDAELAATGIEAVYGQALLLSKRPIRSGESALLNRAFLGLLAHAVGQRPAIQAEEEG</sequence>
<dbReference type="EMBL" id="JAAFYZ010000037">
    <property type="protein sequence ID" value="MBS2547901.1"/>
    <property type="molecule type" value="Genomic_DNA"/>
</dbReference>
<dbReference type="Proteomes" id="UP000730482">
    <property type="component" value="Unassembled WGS sequence"/>
</dbReference>